<dbReference type="PANTHER" id="PTHR20905">
    <property type="entry name" value="N-ACETYLTRANSFERASE-RELATED"/>
    <property type="match status" value="1"/>
</dbReference>
<dbReference type="AlphaFoldDB" id="A0A1L8DD47"/>
<evidence type="ECO:0000256" key="6">
    <source>
        <dbReference type="ARBA" id="ARBA00050189"/>
    </source>
</evidence>
<dbReference type="FunFam" id="3.40.630.30:FF:000046">
    <property type="entry name" value="Dopamine N-acetyltransferase"/>
    <property type="match status" value="1"/>
</dbReference>
<dbReference type="EMBL" id="GFDF01009850">
    <property type="protein sequence ID" value="JAV04234.1"/>
    <property type="molecule type" value="Transcribed_RNA"/>
</dbReference>
<keyword evidence="1" id="KW-0808">Transferase</keyword>
<dbReference type="SUPFAM" id="SSF55729">
    <property type="entry name" value="Acyl-CoA N-acyltransferases (Nat)"/>
    <property type="match status" value="1"/>
</dbReference>
<name>A0A1L8DD47_9DIPT</name>
<accession>A0A1L8DD47</accession>
<sequence length="215" mass="24070">MSDLNYRVAVAGDEEKVLNFIRKHYYPEEALTIGISPKEPTKEDEEFSLSCIPTGLSVVCEDSNKNIVGVLLCHEVDNSTLTERKISTETIEDPKWRTILTFLNYMEELTSICSRLNVTKGIQFSVLGVDPEQRGKSIGLKMMQKAAENALEKKLMAIGSVCTSIFSARIAEKLGMECVASIPYSEWKNSEGKTIFHPPPPHDYARCYVKKITNG</sequence>
<evidence type="ECO:0000256" key="13">
    <source>
        <dbReference type="ARBA" id="ARBA00052491"/>
    </source>
</evidence>
<evidence type="ECO:0000256" key="2">
    <source>
        <dbReference type="ARBA" id="ARBA00023315"/>
    </source>
</evidence>
<evidence type="ECO:0000313" key="14">
    <source>
        <dbReference type="EMBL" id="JAV04234.1"/>
    </source>
</evidence>
<dbReference type="Gene3D" id="3.40.630.30">
    <property type="match status" value="1"/>
</dbReference>
<comment type="catalytic activity">
    <reaction evidence="10">
        <text>serotonin + (9Z)-octadecenoyl-CoA = N-(9Z-octadecenoyl)-serotonin + CoA + H(+)</text>
        <dbReference type="Rhea" id="RHEA:51392"/>
        <dbReference type="ChEBI" id="CHEBI:15378"/>
        <dbReference type="ChEBI" id="CHEBI:57287"/>
        <dbReference type="ChEBI" id="CHEBI:57387"/>
        <dbReference type="ChEBI" id="CHEBI:134064"/>
        <dbReference type="ChEBI" id="CHEBI:350546"/>
    </reaction>
    <physiologicalReaction direction="left-to-right" evidence="10">
        <dbReference type="Rhea" id="RHEA:51393"/>
    </physiologicalReaction>
</comment>
<dbReference type="CDD" id="cd04301">
    <property type="entry name" value="NAT_SF"/>
    <property type="match status" value="1"/>
</dbReference>
<comment type="catalytic activity">
    <reaction evidence="6">
        <text>dopamine + (9Z)-octadecenoyl-CoA = N-(9Z-octadecanoyl)-dopamine + CoA + H(+)</text>
        <dbReference type="Rhea" id="RHEA:51380"/>
        <dbReference type="ChEBI" id="CHEBI:15378"/>
        <dbReference type="ChEBI" id="CHEBI:31883"/>
        <dbReference type="ChEBI" id="CHEBI:57287"/>
        <dbReference type="ChEBI" id="CHEBI:57387"/>
        <dbReference type="ChEBI" id="CHEBI:59905"/>
    </reaction>
    <physiologicalReaction direction="left-to-right" evidence="6">
        <dbReference type="Rhea" id="RHEA:51381"/>
    </physiologicalReaction>
</comment>
<comment type="catalytic activity">
    <reaction evidence="8">
        <text>serotonin + (5Z,8Z,11Z,14Z)-eicosatetraenoyl-CoA = N-[(5Z,8Z,11Z,14Z)-eicosatetraenoyl]-serotonin + CoA + H(+)</text>
        <dbReference type="Rhea" id="RHEA:51396"/>
        <dbReference type="ChEBI" id="CHEBI:15378"/>
        <dbReference type="ChEBI" id="CHEBI:57287"/>
        <dbReference type="ChEBI" id="CHEBI:57368"/>
        <dbReference type="ChEBI" id="CHEBI:132255"/>
        <dbReference type="ChEBI" id="CHEBI:350546"/>
    </reaction>
    <physiologicalReaction direction="left-to-right" evidence="8">
        <dbReference type="Rhea" id="RHEA:51397"/>
    </physiologicalReaction>
</comment>
<reference evidence="14" key="1">
    <citation type="submission" date="2016-12" db="EMBL/GenBank/DDBJ databases">
        <title>An insight into the sialome and mialome of the sand fly, Nyssomyia neivai.</title>
        <authorList>
            <person name="Sebastian V."/>
            <person name="Goulart T.M."/>
            <person name="Oliveira W."/>
            <person name="Calvo E."/>
            <person name="Oliveira L.F."/>
            <person name="Pinto M.C."/>
            <person name="Rosselino A.M."/>
            <person name="Ribeiro J.M."/>
        </authorList>
    </citation>
    <scope>NUCLEOTIDE SEQUENCE</scope>
</reference>
<comment type="catalytic activity">
    <reaction evidence="9">
        <text>dopamine + acetyl-CoA = N-acetyldopamine + CoA + H(+)</text>
        <dbReference type="Rhea" id="RHEA:51388"/>
        <dbReference type="ChEBI" id="CHEBI:15378"/>
        <dbReference type="ChEBI" id="CHEBI:57287"/>
        <dbReference type="ChEBI" id="CHEBI:57288"/>
        <dbReference type="ChEBI" id="CHEBI:59905"/>
        <dbReference type="ChEBI" id="CHEBI:125678"/>
    </reaction>
    <physiologicalReaction direction="left-to-right" evidence="9">
        <dbReference type="Rhea" id="RHEA:51389"/>
    </physiologicalReaction>
</comment>
<comment type="catalytic activity">
    <reaction evidence="7">
        <text>serotonin + octadecanoyl-CoA = N-octadecanoyl-serotonin + CoA + H(+)</text>
        <dbReference type="Rhea" id="RHEA:51400"/>
        <dbReference type="ChEBI" id="CHEBI:15378"/>
        <dbReference type="ChEBI" id="CHEBI:57287"/>
        <dbReference type="ChEBI" id="CHEBI:57394"/>
        <dbReference type="ChEBI" id="CHEBI:134065"/>
        <dbReference type="ChEBI" id="CHEBI:350546"/>
    </reaction>
    <physiologicalReaction direction="left-to-right" evidence="7">
        <dbReference type="Rhea" id="RHEA:51401"/>
    </physiologicalReaction>
</comment>
<proteinExistence type="inferred from homology"/>
<evidence type="ECO:0000256" key="3">
    <source>
        <dbReference type="ARBA" id="ARBA00037926"/>
    </source>
</evidence>
<evidence type="ECO:0000256" key="10">
    <source>
        <dbReference type="ARBA" id="ARBA00051823"/>
    </source>
</evidence>
<evidence type="ECO:0000256" key="1">
    <source>
        <dbReference type="ARBA" id="ARBA00022679"/>
    </source>
</evidence>
<comment type="catalytic activity">
    <reaction evidence="12">
        <text>dopamine + hexadecanoyl-CoA = N-hexadecanoyl-dopamine + CoA + H(+)</text>
        <dbReference type="Rhea" id="RHEA:51376"/>
        <dbReference type="ChEBI" id="CHEBI:15378"/>
        <dbReference type="ChEBI" id="CHEBI:57287"/>
        <dbReference type="ChEBI" id="CHEBI:57379"/>
        <dbReference type="ChEBI" id="CHEBI:59905"/>
        <dbReference type="ChEBI" id="CHEBI:134058"/>
    </reaction>
    <physiologicalReaction direction="left-to-right" evidence="12">
        <dbReference type="Rhea" id="RHEA:51377"/>
    </physiologicalReaction>
</comment>
<evidence type="ECO:0000256" key="7">
    <source>
        <dbReference type="ARBA" id="ARBA00050849"/>
    </source>
</evidence>
<comment type="catalytic activity">
    <reaction evidence="11">
        <text>serotonin + hexadecanoyl-CoA = N-hexadecanoyl-serotonin + CoA + H(+)</text>
        <dbReference type="Rhea" id="RHEA:51384"/>
        <dbReference type="ChEBI" id="CHEBI:15378"/>
        <dbReference type="ChEBI" id="CHEBI:57287"/>
        <dbReference type="ChEBI" id="CHEBI:57379"/>
        <dbReference type="ChEBI" id="CHEBI:134059"/>
        <dbReference type="ChEBI" id="CHEBI:350546"/>
    </reaction>
    <physiologicalReaction direction="left-to-right" evidence="11">
        <dbReference type="Rhea" id="RHEA:51385"/>
    </physiologicalReaction>
</comment>
<comment type="similarity">
    <text evidence="4">Belongs to the acetyltransferase family. AANAT subfamily.</text>
</comment>
<dbReference type="GO" id="GO:0004059">
    <property type="term" value="F:aralkylamine N-acetyltransferase activity"/>
    <property type="evidence" value="ECO:0007669"/>
    <property type="project" value="UniProtKB-EC"/>
</dbReference>
<organism evidence="14">
    <name type="scientific">Nyssomyia neivai</name>
    <dbReference type="NCBI Taxonomy" id="330878"/>
    <lineage>
        <taxon>Eukaryota</taxon>
        <taxon>Metazoa</taxon>
        <taxon>Ecdysozoa</taxon>
        <taxon>Arthropoda</taxon>
        <taxon>Hexapoda</taxon>
        <taxon>Insecta</taxon>
        <taxon>Pterygota</taxon>
        <taxon>Neoptera</taxon>
        <taxon>Endopterygota</taxon>
        <taxon>Diptera</taxon>
        <taxon>Nematocera</taxon>
        <taxon>Psychodoidea</taxon>
        <taxon>Psychodidae</taxon>
        <taxon>Nyssomyia</taxon>
    </lineage>
</organism>
<evidence type="ECO:0000256" key="11">
    <source>
        <dbReference type="ARBA" id="ARBA00052178"/>
    </source>
</evidence>
<comment type="catalytic activity">
    <reaction evidence="13">
        <text>serotonin + acetyl-CoA = N-acetylserotonin + CoA + H(+)</text>
        <dbReference type="Rhea" id="RHEA:25217"/>
        <dbReference type="ChEBI" id="CHEBI:15378"/>
        <dbReference type="ChEBI" id="CHEBI:17697"/>
        <dbReference type="ChEBI" id="CHEBI:57287"/>
        <dbReference type="ChEBI" id="CHEBI:57288"/>
        <dbReference type="ChEBI" id="CHEBI:350546"/>
        <dbReference type="EC" id="2.3.1.87"/>
    </reaction>
    <physiologicalReaction direction="left-to-right" evidence="13">
        <dbReference type="Rhea" id="RHEA:25218"/>
    </physiologicalReaction>
</comment>
<evidence type="ECO:0000256" key="8">
    <source>
        <dbReference type="ARBA" id="ARBA00051284"/>
    </source>
</evidence>
<keyword evidence="2" id="KW-0012">Acyltransferase</keyword>
<dbReference type="InterPro" id="IPR016181">
    <property type="entry name" value="Acyl_CoA_acyltransferase"/>
</dbReference>
<evidence type="ECO:0000256" key="12">
    <source>
        <dbReference type="ARBA" id="ARBA00052335"/>
    </source>
</evidence>
<comment type="pathway">
    <text evidence="3">Aromatic compound metabolism; melatonin biosynthesis; melatonin from serotonin: step 1/2.</text>
</comment>
<dbReference type="EC" id="2.3.1.87" evidence="5"/>
<evidence type="ECO:0000256" key="5">
    <source>
        <dbReference type="ARBA" id="ARBA00039114"/>
    </source>
</evidence>
<dbReference type="PANTHER" id="PTHR20905:SF1">
    <property type="entry name" value="AT07410P-RELATED"/>
    <property type="match status" value="1"/>
</dbReference>
<evidence type="ECO:0000256" key="9">
    <source>
        <dbReference type="ARBA" id="ARBA00051711"/>
    </source>
</evidence>
<protein>
    <recommendedName>
        <fullName evidence="5">aralkylamine N-acetyltransferase</fullName>
        <ecNumber evidence="5">2.3.1.87</ecNumber>
    </recommendedName>
</protein>
<evidence type="ECO:0000256" key="4">
    <source>
        <dbReference type="ARBA" id="ARBA00038182"/>
    </source>
</evidence>